<dbReference type="InterPro" id="IPR013087">
    <property type="entry name" value="Znf_C2H2_type"/>
</dbReference>
<reference evidence="4" key="1">
    <citation type="submission" date="2025-08" db="UniProtKB">
        <authorList>
            <consortium name="RefSeq"/>
        </authorList>
    </citation>
    <scope>IDENTIFICATION</scope>
</reference>
<dbReference type="OrthoDB" id="6144063at2759"/>
<dbReference type="AlphaFoldDB" id="A0A6P8UQE5"/>
<feature type="region of interest" description="Disordered" evidence="1">
    <location>
        <begin position="60"/>
        <end position="83"/>
    </location>
</feature>
<evidence type="ECO:0000259" key="2">
    <source>
        <dbReference type="PROSITE" id="PS00028"/>
    </source>
</evidence>
<proteinExistence type="predicted"/>
<evidence type="ECO:0000313" key="4">
    <source>
        <dbReference type="RefSeq" id="XP_034078776.1"/>
    </source>
</evidence>
<dbReference type="GeneID" id="117550447"/>
<feature type="domain" description="C2H2-type" evidence="2">
    <location>
        <begin position="110"/>
        <end position="130"/>
    </location>
</feature>
<sequence>MLKTWLKTGGIRKRGREENITSEREQVNEEEEDSQASASAGSTSNATVICAATTPPSANAANVAASDSISSSASESIKKRHKPVRKYNHQGYIKVGFSCSGTDNEPRPQCVICGEVLSNNSMKPSHLQRHLTTKHAHLQDKPAEFFTRKCDLLNKCKSTIQSSCTPIAKAQEASYRASLRIAKAGKPHTIGEKLCLPLAKEMTEIMCGEKAAKQLNLVSLSNDTVSRRIVEMADDVKNTLIERIKSSSYYSIQLDETTDVADLANLMVYVRYEHDGAAQEDFLFCQPLETRTTAEHIFQLLDAFVQENGLEWKKCVGVCTDGARAMTGRHSGVAARIKEVAPEMRWTHWRQLAYLSDIFSRLNDLNLGLQGLSINVFDVQDKINTMLKKLELFEIKVKAVDVSAFPALESFLSENELTLDEGVRDNMVAHLVSLRQQFRQYFPVMTEDNSWMRSPFSMEASGLPKNLTVAEQESLIELSCDETLKPAFRKQSLVDFWIKQHREYRALSDKAVRFLLPFATTYLCEKGFSSLAVIKTKYRSRLNAGPDLRLKLTSIAPDIKGLGTEPLQLPKGEPDTEAVAVGVSPLAASAAAVDPERTD</sequence>
<name>A0A6P8UQE5_GYMAC</name>
<dbReference type="PANTHER" id="PTHR45913:SF19">
    <property type="entry name" value="LOW QUALITY PROTEIN: ZINC FINGER BED DOMAIN-CONTAINING PROTEIN 5-LIKE"/>
    <property type="match status" value="1"/>
</dbReference>
<dbReference type="SUPFAM" id="SSF53098">
    <property type="entry name" value="Ribonuclease H-like"/>
    <property type="match status" value="1"/>
</dbReference>
<dbReference type="PANTHER" id="PTHR45913">
    <property type="entry name" value="EPM2A-INTERACTING PROTEIN 1"/>
    <property type="match status" value="1"/>
</dbReference>
<dbReference type="InParanoid" id="A0A6P8UQE5"/>
<dbReference type="PROSITE" id="PS00028">
    <property type="entry name" value="ZINC_FINGER_C2H2_1"/>
    <property type="match status" value="1"/>
</dbReference>
<feature type="compositionally biased region" description="Low complexity" evidence="1">
    <location>
        <begin position="60"/>
        <end position="75"/>
    </location>
</feature>
<organism evidence="3 4">
    <name type="scientific">Gymnodraco acuticeps</name>
    <name type="common">Antarctic dragonfish</name>
    <dbReference type="NCBI Taxonomy" id="8218"/>
    <lineage>
        <taxon>Eukaryota</taxon>
        <taxon>Metazoa</taxon>
        <taxon>Chordata</taxon>
        <taxon>Craniata</taxon>
        <taxon>Vertebrata</taxon>
        <taxon>Euteleostomi</taxon>
        <taxon>Actinopterygii</taxon>
        <taxon>Neopterygii</taxon>
        <taxon>Teleostei</taxon>
        <taxon>Neoteleostei</taxon>
        <taxon>Acanthomorphata</taxon>
        <taxon>Eupercaria</taxon>
        <taxon>Perciformes</taxon>
        <taxon>Notothenioidei</taxon>
        <taxon>Bathydraconidae</taxon>
        <taxon>Gymnodraco</taxon>
    </lineage>
</organism>
<evidence type="ECO:0000256" key="1">
    <source>
        <dbReference type="SAM" id="MobiDB-lite"/>
    </source>
</evidence>
<accession>A0A6P8UQE5</accession>
<feature type="region of interest" description="Disordered" evidence="1">
    <location>
        <begin position="1"/>
        <end position="48"/>
    </location>
</feature>
<keyword evidence="3" id="KW-1185">Reference proteome</keyword>
<evidence type="ECO:0000313" key="3">
    <source>
        <dbReference type="Proteomes" id="UP000515161"/>
    </source>
</evidence>
<dbReference type="Proteomes" id="UP000515161">
    <property type="component" value="Unplaced"/>
</dbReference>
<protein>
    <submittedName>
        <fullName evidence="4">Zinc finger BED domain-containing protein 5-like</fullName>
    </submittedName>
</protein>
<feature type="compositionally biased region" description="Low complexity" evidence="1">
    <location>
        <begin position="35"/>
        <end position="48"/>
    </location>
</feature>
<dbReference type="RefSeq" id="XP_034078776.1">
    <property type="nucleotide sequence ID" value="XM_034222885.1"/>
</dbReference>
<gene>
    <name evidence="4" type="primary">LOC117550447</name>
</gene>
<dbReference type="KEGG" id="gacu:117550447"/>
<feature type="compositionally biased region" description="Basic and acidic residues" evidence="1">
    <location>
        <begin position="15"/>
        <end position="27"/>
    </location>
</feature>
<dbReference type="InterPro" id="IPR012337">
    <property type="entry name" value="RNaseH-like_sf"/>
</dbReference>